<proteinExistence type="predicted"/>
<evidence type="ECO:0000313" key="2">
    <source>
        <dbReference type="Proteomes" id="UP000269945"/>
    </source>
</evidence>
<organism evidence="1 2">
    <name type="scientific">Gulo gulo</name>
    <name type="common">Wolverine</name>
    <name type="synonym">Gluton</name>
    <dbReference type="NCBI Taxonomy" id="48420"/>
    <lineage>
        <taxon>Eukaryota</taxon>
        <taxon>Metazoa</taxon>
        <taxon>Chordata</taxon>
        <taxon>Craniata</taxon>
        <taxon>Vertebrata</taxon>
        <taxon>Euteleostomi</taxon>
        <taxon>Mammalia</taxon>
        <taxon>Eutheria</taxon>
        <taxon>Laurasiatheria</taxon>
        <taxon>Carnivora</taxon>
        <taxon>Caniformia</taxon>
        <taxon>Musteloidea</taxon>
        <taxon>Mustelidae</taxon>
        <taxon>Guloninae</taxon>
        <taxon>Gulo</taxon>
    </lineage>
</organism>
<keyword evidence="2" id="KW-1185">Reference proteome</keyword>
<reference evidence="1 2" key="1">
    <citation type="submission" date="2018-10" db="EMBL/GenBank/DDBJ databases">
        <authorList>
            <person name="Ekblom R."/>
            <person name="Jareborg N."/>
        </authorList>
    </citation>
    <scope>NUCLEOTIDE SEQUENCE [LARGE SCALE GENOMIC DNA]</scope>
    <source>
        <tissue evidence="1">Muscle</tissue>
    </source>
</reference>
<name>A0A9X9LPE2_GULGU</name>
<dbReference type="AlphaFoldDB" id="A0A9X9LPE2"/>
<comment type="caution">
    <text evidence="1">The sequence shown here is derived from an EMBL/GenBank/DDBJ whole genome shotgun (WGS) entry which is preliminary data.</text>
</comment>
<dbReference type="EMBL" id="CYRY02010185">
    <property type="protein sequence ID" value="VCW78492.1"/>
    <property type="molecule type" value="Genomic_DNA"/>
</dbReference>
<sequence length="18" mass="2203">MWPSIFRIDCPELIKLIK</sequence>
<accession>A0A9X9LPE2</accession>
<protein>
    <submittedName>
        <fullName evidence="1">Uncharacterized protein</fullName>
    </submittedName>
</protein>
<gene>
    <name evidence="1" type="ORF">BN2614_LOCUS2</name>
</gene>
<dbReference type="Proteomes" id="UP000269945">
    <property type="component" value="Unassembled WGS sequence"/>
</dbReference>
<evidence type="ECO:0000313" key="1">
    <source>
        <dbReference type="EMBL" id="VCW78492.1"/>
    </source>
</evidence>